<organism evidence="10 11">
    <name type="scientific">Actinoalloteichus fjordicus</name>
    <dbReference type="NCBI Taxonomy" id="1612552"/>
    <lineage>
        <taxon>Bacteria</taxon>
        <taxon>Bacillati</taxon>
        <taxon>Actinomycetota</taxon>
        <taxon>Actinomycetes</taxon>
        <taxon>Pseudonocardiales</taxon>
        <taxon>Pseudonocardiaceae</taxon>
        <taxon>Actinoalloteichus</taxon>
    </lineage>
</organism>
<evidence type="ECO:0000256" key="2">
    <source>
        <dbReference type="ARBA" id="ARBA00022448"/>
    </source>
</evidence>
<dbReference type="InterPro" id="IPR020846">
    <property type="entry name" value="MFS_dom"/>
</dbReference>
<protein>
    <submittedName>
        <fullName evidence="10">Arabinose efflux permease family protein</fullName>
    </submittedName>
</protein>
<dbReference type="EMBL" id="CP016076">
    <property type="protein sequence ID" value="APU16097.1"/>
    <property type="molecule type" value="Genomic_DNA"/>
</dbReference>
<keyword evidence="6 8" id="KW-0472">Membrane</keyword>
<evidence type="ECO:0000256" key="7">
    <source>
        <dbReference type="SAM" id="MobiDB-lite"/>
    </source>
</evidence>
<feature type="transmembrane region" description="Helical" evidence="8">
    <location>
        <begin position="330"/>
        <end position="347"/>
    </location>
</feature>
<feature type="transmembrane region" description="Helical" evidence="8">
    <location>
        <begin position="49"/>
        <end position="68"/>
    </location>
</feature>
<sequence>MALLIGFPGPVSVLPSHRKIIKTPANHRASEFMTNRPARSSTALRSDRGFILLMLSTAISALGSGMYLPAIQLLATEIAQHDRVVAGVRVAMTLPPVLFILLAGVAADRMRRRRLMILADAVRAAAVLAFALVVGAEVQSMWFVLLVVIVLGSSQTFFDSSAQALLPQLVPKGALVQANGWLTTALTLGFSFVGPALGGVLFSWNHSLPFFVNALTFVVSGLLILWIRSSTTRLDEPPDRRTPRSGVVADIRAGLAYTAGHPVLRSVTLLGITVSFSIGMVTGIFVLFATRHLALGPVGYGVLLVSESLGALLGSLVALRLRDRVGRRSVFRILPVVMALTYLLEISTRSVPFIFLIIVVGNAAFLVWVITSTSVRQEVGPPELLGRITSVYRLGTLAATGLGAIIGGLISESFGVRAPFLAAAMLLLAIPWFVPLRVPAAPPPGPGPSEQPLPEQSPGQLLYPGPPLSGPPVPEQSFPGQPPSKHGAEASRDMLPG</sequence>
<comment type="subcellular location">
    <subcellularLocation>
        <location evidence="1">Cell membrane</location>
        <topology evidence="1">Multi-pass membrane protein</topology>
    </subcellularLocation>
</comment>
<dbReference type="GO" id="GO:0022857">
    <property type="term" value="F:transmembrane transporter activity"/>
    <property type="evidence" value="ECO:0007669"/>
    <property type="project" value="InterPro"/>
</dbReference>
<feature type="transmembrane region" description="Helical" evidence="8">
    <location>
        <begin position="391"/>
        <end position="410"/>
    </location>
</feature>
<gene>
    <name evidence="10" type="ORF">UA74_20360</name>
</gene>
<evidence type="ECO:0000256" key="4">
    <source>
        <dbReference type="ARBA" id="ARBA00022692"/>
    </source>
</evidence>
<dbReference type="PROSITE" id="PS50850">
    <property type="entry name" value="MFS"/>
    <property type="match status" value="1"/>
</dbReference>
<evidence type="ECO:0000256" key="6">
    <source>
        <dbReference type="ARBA" id="ARBA00023136"/>
    </source>
</evidence>
<evidence type="ECO:0000259" key="9">
    <source>
        <dbReference type="PROSITE" id="PS50850"/>
    </source>
</evidence>
<dbReference type="KEGG" id="acad:UA74_20360"/>
<dbReference type="InterPro" id="IPR010290">
    <property type="entry name" value="TM_effector"/>
</dbReference>
<feature type="compositionally biased region" description="Pro residues" evidence="7">
    <location>
        <begin position="464"/>
        <end position="474"/>
    </location>
</feature>
<evidence type="ECO:0000256" key="1">
    <source>
        <dbReference type="ARBA" id="ARBA00004651"/>
    </source>
</evidence>
<dbReference type="Proteomes" id="UP000185511">
    <property type="component" value="Chromosome"/>
</dbReference>
<accession>A0AAC9LG11</accession>
<keyword evidence="4 8" id="KW-0812">Transmembrane</keyword>
<proteinExistence type="predicted"/>
<evidence type="ECO:0000313" key="10">
    <source>
        <dbReference type="EMBL" id="APU16097.1"/>
    </source>
</evidence>
<feature type="transmembrane region" description="Helical" evidence="8">
    <location>
        <begin position="416"/>
        <end position="434"/>
    </location>
</feature>
<evidence type="ECO:0000256" key="5">
    <source>
        <dbReference type="ARBA" id="ARBA00022989"/>
    </source>
</evidence>
<evidence type="ECO:0000256" key="3">
    <source>
        <dbReference type="ARBA" id="ARBA00022475"/>
    </source>
</evidence>
<feature type="transmembrane region" description="Helical" evidence="8">
    <location>
        <begin position="179"/>
        <end position="202"/>
    </location>
</feature>
<evidence type="ECO:0000313" key="11">
    <source>
        <dbReference type="Proteomes" id="UP000185511"/>
    </source>
</evidence>
<name>A0AAC9LG11_9PSEU</name>
<feature type="region of interest" description="Disordered" evidence="7">
    <location>
        <begin position="443"/>
        <end position="497"/>
    </location>
</feature>
<keyword evidence="3" id="KW-1003">Cell membrane</keyword>
<evidence type="ECO:0000256" key="8">
    <source>
        <dbReference type="SAM" id="Phobius"/>
    </source>
</evidence>
<keyword evidence="2" id="KW-0813">Transport</keyword>
<feature type="transmembrane region" description="Helical" evidence="8">
    <location>
        <begin position="353"/>
        <end position="370"/>
    </location>
</feature>
<dbReference type="GO" id="GO:0005886">
    <property type="term" value="C:plasma membrane"/>
    <property type="evidence" value="ECO:0007669"/>
    <property type="project" value="UniProtKB-SubCell"/>
</dbReference>
<dbReference type="CDD" id="cd06173">
    <property type="entry name" value="MFS_MefA_like"/>
    <property type="match status" value="1"/>
</dbReference>
<feature type="transmembrane region" description="Helical" evidence="8">
    <location>
        <begin position="208"/>
        <end position="227"/>
    </location>
</feature>
<reference evidence="11" key="1">
    <citation type="submission" date="2016-06" db="EMBL/GenBank/DDBJ databases">
        <title>Complete genome sequence of Actinoalloteichus fjordicus DSM 46855 (=ADI127-17), type strain of the new species Actinoalloteichus fjordicus.</title>
        <authorList>
            <person name="Ruckert C."/>
            <person name="Nouioui I."/>
            <person name="Willmese J."/>
            <person name="van Wezel G."/>
            <person name="Klenk H.-P."/>
            <person name="Kalinowski J."/>
            <person name="Zotchev S.B."/>
        </authorList>
    </citation>
    <scope>NUCLEOTIDE SEQUENCE [LARGE SCALE GENOMIC DNA]</scope>
    <source>
        <strain evidence="11">ADI127-7</strain>
    </source>
</reference>
<dbReference type="PANTHER" id="PTHR23513:SF6">
    <property type="entry name" value="MAJOR FACILITATOR SUPERFAMILY ASSOCIATED DOMAIN-CONTAINING PROTEIN"/>
    <property type="match status" value="1"/>
</dbReference>
<dbReference type="Pfam" id="PF05977">
    <property type="entry name" value="MFS_3"/>
    <property type="match status" value="1"/>
</dbReference>
<dbReference type="SUPFAM" id="SSF103473">
    <property type="entry name" value="MFS general substrate transporter"/>
    <property type="match status" value="1"/>
</dbReference>
<feature type="compositionally biased region" description="Low complexity" evidence="7">
    <location>
        <begin position="452"/>
        <end position="463"/>
    </location>
</feature>
<dbReference type="InterPro" id="IPR036259">
    <property type="entry name" value="MFS_trans_sf"/>
</dbReference>
<feature type="compositionally biased region" description="Basic and acidic residues" evidence="7">
    <location>
        <begin position="486"/>
        <end position="497"/>
    </location>
</feature>
<feature type="transmembrane region" description="Helical" evidence="8">
    <location>
        <begin position="267"/>
        <end position="288"/>
    </location>
</feature>
<feature type="domain" description="Major facilitator superfamily (MFS) profile" evidence="9">
    <location>
        <begin position="49"/>
        <end position="442"/>
    </location>
</feature>
<dbReference type="AlphaFoldDB" id="A0AAC9LG11"/>
<keyword evidence="11" id="KW-1185">Reference proteome</keyword>
<feature type="transmembrane region" description="Helical" evidence="8">
    <location>
        <begin position="88"/>
        <end position="108"/>
    </location>
</feature>
<dbReference type="Gene3D" id="1.20.1250.20">
    <property type="entry name" value="MFS general substrate transporter like domains"/>
    <property type="match status" value="1"/>
</dbReference>
<feature type="transmembrane region" description="Helical" evidence="8">
    <location>
        <begin position="300"/>
        <end position="318"/>
    </location>
</feature>
<dbReference type="PANTHER" id="PTHR23513">
    <property type="entry name" value="INTEGRAL MEMBRANE EFFLUX PROTEIN-RELATED"/>
    <property type="match status" value="1"/>
</dbReference>
<keyword evidence="5 8" id="KW-1133">Transmembrane helix</keyword>